<dbReference type="InterPro" id="IPR036249">
    <property type="entry name" value="Thioredoxin-like_sf"/>
</dbReference>
<dbReference type="RefSeq" id="WP_377393461.1">
    <property type="nucleotide sequence ID" value="NZ_JBHUIX010000021.1"/>
</dbReference>
<dbReference type="Gene3D" id="3.40.30.10">
    <property type="entry name" value="Glutaredoxin"/>
    <property type="match status" value="1"/>
</dbReference>
<dbReference type="EMBL" id="JBHUIX010000021">
    <property type="protein sequence ID" value="MFD2175851.1"/>
    <property type="molecule type" value="Genomic_DNA"/>
</dbReference>
<accession>A0ABW5ADB0</accession>
<name>A0ABW5ADB0_9RHOB</name>
<evidence type="ECO:0000313" key="2">
    <source>
        <dbReference type="Proteomes" id="UP001597413"/>
    </source>
</evidence>
<evidence type="ECO:0000313" key="1">
    <source>
        <dbReference type="EMBL" id="MFD2175851.1"/>
    </source>
</evidence>
<sequence>MLLRALILWGIAALPLWAGELQLLMVEKPGCPWCARWEEEVGRGYARSDEGQAAPLMRVRLHAALPEPVALARAVSFTPTFILLDDGREIGRIEGYPGADFFWPMLDALIVLAQTPAGRE</sequence>
<protein>
    <recommendedName>
        <fullName evidence="3">Regulatory protein SoxS</fullName>
    </recommendedName>
</protein>
<proteinExistence type="predicted"/>
<dbReference type="SUPFAM" id="SSF52833">
    <property type="entry name" value="Thioredoxin-like"/>
    <property type="match status" value="1"/>
</dbReference>
<comment type="caution">
    <text evidence="1">The sequence shown here is derived from an EMBL/GenBank/DDBJ whole genome shotgun (WGS) entry which is preliminary data.</text>
</comment>
<keyword evidence="2" id="KW-1185">Reference proteome</keyword>
<reference evidence="2" key="1">
    <citation type="journal article" date="2019" name="Int. J. Syst. Evol. Microbiol.">
        <title>The Global Catalogue of Microorganisms (GCM) 10K type strain sequencing project: providing services to taxonomists for standard genome sequencing and annotation.</title>
        <authorList>
            <consortium name="The Broad Institute Genomics Platform"/>
            <consortium name="The Broad Institute Genome Sequencing Center for Infectious Disease"/>
            <person name="Wu L."/>
            <person name="Ma J."/>
        </authorList>
    </citation>
    <scope>NUCLEOTIDE SEQUENCE [LARGE SCALE GENOMIC DNA]</scope>
    <source>
        <strain evidence="2">CCUG 55131</strain>
    </source>
</reference>
<organism evidence="1 2">
    <name type="scientific">Rhodobacter lacus</name>
    <dbReference type="NCBI Taxonomy" id="1641972"/>
    <lineage>
        <taxon>Bacteria</taxon>
        <taxon>Pseudomonadati</taxon>
        <taxon>Pseudomonadota</taxon>
        <taxon>Alphaproteobacteria</taxon>
        <taxon>Rhodobacterales</taxon>
        <taxon>Rhodobacter group</taxon>
        <taxon>Rhodobacter</taxon>
    </lineage>
</organism>
<dbReference type="Proteomes" id="UP001597413">
    <property type="component" value="Unassembled WGS sequence"/>
</dbReference>
<evidence type="ECO:0008006" key="3">
    <source>
        <dbReference type="Google" id="ProtNLM"/>
    </source>
</evidence>
<gene>
    <name evidence="1" type="ORF">ACFSM0_17290</name>
</gene>